<dbReference type="Proteomes" id="UP000050443">
    <property type="component" value="Unassembled WGS sequence"/>
</dbReference>
<dbReference type="PANTHER" id="PTHR41244">
    <property type="entry name" value="RHAMNAN SYNTHESIS F"/>
    <property type="match status" value="1"/>
</dbReference>
<dbReference type="CDD" id="cd11579">
    <property type="entry name" value="Glyco_tran_WbsX"/>
    <property type="match status" value="1"/>
</dbReference>
<name>A0A0Q0SBT1_9FLAO</name>
<dbReference type="Gene3D" id="3.20.20.80">
    <property type="entry name" value="Glycosidases"/>
    <property type="match status" value="1"/>
</dbReference>
<gene>
    <name evidence="1" type="ORF">RC62_3888</name>
</gene>
<dbReference type="PATRIC" id="fig|362413.3.peg.3814"/>
<evidence type="ECO:0000313" key="1">
    <source>
        <dbReference type="EMBL" id="KQB41543.1"/>
    </source>
</evidence>
<sequence length="361" mass="42407">METKARVIAFYLPQYHPIPENDEWWGKGFTEWTNVGKAKSLFKGHYQPRVPADLGYYDLRVPETRKAQADMAREYGVEGFCYWHYWFGNGKRLIERPFNEVLTSGEPDFPFCLAWANETWKGFAHGMTNRNILIEQLYPGVEDYIAHFYEVLPAFKDHRYIKINNKPIFMIYKPLGDPQVLVFMETWRKLATENELEGIYFIGHHNDMKNSLEDIKNSGVDAVNTTRLNNYIINHRTFYQKVQGRLNRLLRGSALAYPYEVMSKYFLSKTEDTQENVFPSIIPGWDHTPRSGIEGLVMTKTNPSVFSKHVRDVVKMVSNKEDENKVIFLKSWNEWAEGNYMEPDLKYGMQFLEALKKEIVY</sequence>
<dbReference type="PANTHER" id="PTHR41244:SF1">
    <property type="entry name" value="GLYCOSYLTRANSFERASE"/>
    <property type="match status" value="1"/>
</dbReference>
<dbReference type="InterPro" id="IPR032719">
    <property type="entry name" value="WbsX"/>
</dbReference>
<dbReference type="Pfam" id="PF14307">
    <property type="entry name" value="Glyco_tran_WbsX"/>
    <property type="match status" value="1"/>
</dbReference>
<dbReference type="STRING" id="362413.RC62_3888"/>
<dbReference type="EMBL" id="JRLF01000007">
    <property type="protein sequence ID" value="KQB41543.1"/>
    <property type="molecule type" value="Genomic_DNA"/>
</dbReference>
<organism evidence="1 2">
    <name type="scientific">Flavobacterium aquidurense</name>
    <dbReference type="NCBI Taxonomy" id="362413"/>
    <lineage>
        <taxon>Bacteria</taxon>
        <taxon>Pseudomonadati</taxon>
        <taxon>Bacteroidota</taxon>
        <taxon>Flavobacteriia</taxon>
        <taxon>Flavobacteriales</taxon>
        <taxon>Flavobacteriaceae</taxon>
        <taxon>Flavobacterium</taxon>
    </lineage>
</organism>
<comment type="caution">
    <text evidence="1">The sequence shown here is derived from an EMBL/GenBank/DDBJ whole genome shotgun (WGS) entry which is preliminary data.</text>
</comment>
<evidence type="ECO:0000313" key="2">
    <source>
        <dbReference type="Proteomes" id="UP000050443"/>
    </source>
</evidence>
<keyword evidence="1" id="KW-0808">Transferase</keyword>
<dbReference type="RefSeq" id="WP_055093120.1">
    <property type="nucleotide sequence ID" value="NZ_JRLF01000007.1"/>
</dbReference>
<dbReference type="AlphaFoldDB" id="A0A0Q0SBT1"/>
<protein>
    <submittedName>
        <fullName evidence="1">Glycosyl transferase, group 2 family</fullName>
    </submittedName>
</protein>
<dbReference type="OrthoDB" id="9816424at2"/>
<dbReference type="GO" id="GO:0016740">
    <property type="term" value="F:transferase activity"/>
    <property type="evidence" value="ECO:0007669"/>
    <property type="project" value="UniProtKB-KW"/>
</dbReference>
<proteinExistence type="predicted"/>
<reference evidence="1 2" key="1">
    <citation type="submission" date="2014-09" db="EMBL/GenBank/DDBJ databases">
        <title>Genome sequence of Flavobacterium aquidurense RC62.</title>
        <authorList>
            <person name="Kim J.F."/>
            <person name="Kwak M.-J."/>
        </authorList>
    </citation>
    <scope>NUCLEOTIDE SEQUENCE [LARGE SCALE GENOMIC DNA]</scope>
    <source>
        <strain evidence="1 2">RC62</strain>
    </source>
</reference>
<accession>A0A0Q0SBT1</accession>